<feature type="region of interest" description="Disordered" evidence="1">
    <location>
        <begin position="187"/>
        <end position="219"/>
    </location>
</feature>
<feature type="region of interest" description="Disordered" evidence="1">
    <location>
        <begin position="130"/>
        <end position="168"/>
    </location>
</feature>
<dbReference type="Proteomes" id="UP000754883">
    <property type="component" value="Unassembled WGS sequence"/>
</dbReference>
<protein>
    <submittedName>
        <fullName evidence="2">Uncharacterized protein</fullName>
    </submittedName>
</protein>
<dbReference type="EMBL" id="CABFNO020001476">
    <property type="protein sequence ID" value="CAG9990706.1"/>
    <property type="molecule type" value="Genomic_DNA"/>
</dbReference>
<proteinExistence type="predicted"/>
<evidence type="ECO:0000313" key="3">
    <source>
        <dbReference type="Proteomes" id="UP000754883"/>
    </source>
</evidence>
<comment type="caution">
    <text evidence="2">The sequence shown here is derived from an EMBL/GenBank/DDBJ whole genome shotgun (WGS) entry which is preliminary data.</text>
</comment>
<feature type="compositionally biased region" description="Basic and acidic residues" evidence="1">
    <location>
        <begin position="192"/>
        <end position="208"/>
    </location>
</feature>
<gene>
    <name evidence="2" type="ORF">CBYS24578_00006961</name>
</gene>
<accession>A0A9N9ULC4</accession>
<dbReference type="AlphaFoldDB" id="A0A9N9ULC4"/>
<keyword evidence="3" id="KW-1185">Reference proteome</keyword>
<dbReference type="OrthoDB" id="10261408at2759"/>
<feature type="region of interest" description="Disordered" evidence="1">
    <location>
        <begin position="1"/>
        <end position="36"/>
    </location>
</feature>
<organism evidence="2 3">
    <name type="scientific">Clonostachys byssicola</name>
    <dbReference type="NCBI Taxonomy" id="160290"/>
    <lineage>
        <taxon>Eukaryota</taxon>
        <taxon>Fungi</taxon>
        <taxon>Dikarya</taxon>
        <taxon>Ascomycota</taxon>
        <taxon>Pezizomycotina</taxon>
        <taxon>Sordariomycetes</taxon>
        <taxon>Hypocreomycetidae</taxon>
        <taxon>Hypocreales</taxon>
        <taxon>Bionectriaceae</taxon>
        <taxon>Clonostachys</taxon>
    </lineage>
</organism>
<sequence length="232" mass="25177">MYRLSLAKAKDPNAPGVKRLASNAPGPQPADGPAKGYTEALERRLGDTELALLQLLLVSNPETIESAFESDTLELAQSIWADRRAKAESGEGLLEGERAEASLMAQWDNTSLKTADGINEWVNRMRDGEPETSANISADFRKSQPLSVGGQTLGKLPPTASHPNGDETRRPVEVCALRQIGVPISHNSVSFRSDKRDHPEEIVDKPPGNRDGGSGVRGKIDIPAEFQSQFLW</sequence>
<reference evidence="2" key="1">
    <citation type="submission" date="2021-10" db="EMBL/GenBank/DDBJ databases">
        <authorList>
            <person name="Piombo E."/>
        </authorList>
    </citation>
    <scope>NUCLEOTIDE SEQUENCE</scope>
</reference>
<evidence type="ECO:0000313" key="2">
    <source>
        <dbReference type="EMBL" id="CAG9990706.1"/>
    </source>
</evidence>
<name>A0A9N9ULC4_9HYPO</name>
<evidence type="ECO:0000256" key="1">
    <source>
        <dbReference type="SAM" id="MobiDB-lite"/>
    </source>
</evidence>